<dbReference type="InterPro" id="IPR051397">
    <property type="entry name" value="Zn-ADH-like_protein"/>
</dbReference>
<dbReference type="SUPFAM" id="SSF51735">
    <property type="entry name" value="NAD(P)-binding Rossmann-fold domains"/>
    <property type="match status" value="1"/>
</dbReference>
<dbReference type="SMART" id="SM00829">
    <property type="entry name" value="PKS_ER"/>
    <property type="match status" value="1"/>
</dbReference>
<feature type="domain" description="Enoyl reductase (ER)" evidence="1">
    <location>
        <begin position="18"/>
        <end position="332"/>
    </location>
</feature>
<dbReference type="InterPro" id="IPR036291">
    <property type="entry name" value="NAD(P)-bd_dom_sf"/>
</dbReference>
<dbReference type="CDD" id="cd08241">
    <property type="entry name" value="QOR1"/>
    <property type="match status" value="1"/>
</dbReference>
<sequence>MRALVCSKLGDPLATEIGKNPLDIVQNHPKPELRDRDVRIQIVAASLNFADALQVQGQYQDKPPLPFIPGSEVSGIVTEVGSKVRSVKSGQQVCAVTRGGAFAEEVVVPEGAVLKLPQGVDLVTAAGLPVAFGTSHVALKERANLQPGQTVLVLGAAGGVGIAAVQISKAMGAKVVAVCRGSSKAEALKRLGADAVIDTSQHPDTPLRALIKKEAPKGIDVVYDPVGGSAFQEALKVAKWGAQILIIGFASGTIPKVAANIALVKNLTLHGVFWGSYMQHKPSVLQKSLQELVSWWAEGKISIPVSHRFPLEQFKEAFKTLMHREAVGKVLLLLGSSTSRL</sequence>
<evidence type="ECO:0000313" key="3">
    <source>
        <dbReference type="Proteomes" id="UP001491310"/>
    </source>
</evidence>
<dbReference type="Pfam" id="PF08240">
    <property type="entry name" value="ADH_N"/>
    <property type="match status" value="1"/>
</dbReference>
<dbReference type="Proteomes" id="UP001491310">
    <property type="component" value="Unassembled WGS sequence"/>
</dbReference>
<dbReference type="InterPro" id="IPR002364">
    <property type="entry name" value="Quin_OxRdtase/zeta-crystal_CS"/>
</dbReference>
<dbReference type="PROSITE" id="PS01162">
    <property type="entry name" value="QOR_ZETA_CRYSTAL"/>
    <property type="match status" value="1"/>
</dbReference>
<evidence type="ECO:0000313" key="2">
    <source>
        <dbReference type="EMBL" id="KAK9915971.1"/>
    </source>
</evidence>
<dbReference type="InterPro" id="IPR013154">
    <property type="entry name" value="ADH-like_N"/>
</dbReference>
<dbReference type="SUPFAM" id="SSF50129">
    <property type="entry name" value="GroES-like"/>
    <property type="match status" value="1"/>
</dbReference>
<dbReference type="Pfam" id="PF00107">
    <property type="entry name" value="ADH_zinc_N"/>
    <property type="match status" value="1"/>
</dbReference>
<keyword evidence="3" id="KW-1185">Reference proteome</keyword>
<dbReference type="Gene3D" id="3.40.50.720">
    <property type="entry name" value="NAD(P)-binding Rossmann-like Domain"/>
    <property type="match status" value="1"/>
</dbReference>
<dbReference type="PANTHER" id="PTHR43677:SF4">
    <property type="entry name" value="QUINONE OXIDOREDUCTASE-LIKE PROTEIN 2"/>
    <property type="match status" value="1"/>
</dbReference>
<proteinExistence type="predicted"/>
<gene>
    <name evidence="2" type="ORF">WJX75_006753</name>
</gene>
<dbReference type="EMBL" id="JALJOT010000004">
    <property type="protein sequence ID" value="KAK9915971.1"/>
    <property type="molecule type" value="Genomic_DNA"/>
</dbReference>
<protein>
    <recommendedName>
        <fullName evidence="1">Enoyl reductase (ER) domain-containing protein</fullName>
    </recommendedName>
</protein>
<reference evidence="2 3" key="1">
    <citation type="journal article" date="2024" name="Nat. Commun.">
        <title>Phylogenomics reveals the evolutionary origins of lichenization in chlorophyte algae.</title>
        <authorList>
            <person name="Puginier C."/>
            <person name="Libourel C."/>
            <person name="Otte J."/>
            <person name="Skaloud P."/>
            <person name="Haon M."/>
            <person name="Grisel S."/>
            <person name="Petersen M."/>
            <person name="Berrin J.G."/>
            <person name="Delaux P.M."/>
            <person name="Dal Grande F."/>
            <person name="Keller J."/>
        </authorList>
    </citation>
    <scope>NUCLEOTIDE SEQUENCE [LARGE SCALE GENOMIC DNA]</scope>
    <source>
        <strain evidence="2 3">SAG 216-7</strain>
    </source>
</reference>
<dbReference type="InterPro" id="IPR020843">
    <property type="entry name" value="ER"/>
</dbReference>
<comment type="caution">
    <text evidence="2">The sequence shown here is derived from an EMBL/GenBank/DDBJ whole genome shotgun (WGS) entry which is preliminary data.</text>
</comment>
<dbReference type="InterPro" id="IPR013149">
    <property type="entry name" value="ADH-like_C"/>
</dbReference>
<dbReference type="Gene3D" id="3.90.180.10">
    <property type="entry name" value="Medium-chain alcohol dehydrogenases, catalytic domain"/>
    <property type="match status" value="1"/>
</dbReference>
<name>A0ABR2YWE1_9CHLO</name>
<organism evidence="2 3">
    <name type="scientific">Coccomyxa subellipsoidea</name>
    <dbReference type="NCBI Taxonomy" id="248742"/>
    <lineage>
        <taxon>Eukaryota</taxon>
        <taxon>Viridiplantae</taxon>
        <taxon>Chlorophyta</taxon>
        <taxon>core chlorophytes</taxon>
        <taxon>Trebouxiophyceae</taxon>
        <taxon>Trebouxiophyceae incertae sedis</taxon>
        <taxon>Coccomyxaceae</taxon>
        <taxon>Coccomyxa</taxon>
    </lineage>
</organism>
<evidence type="ECO:0000259" key="1">
    <source>
        <dbReference type="SMART" id="SM00829"/>
    </source>
</evidence>
<accession>A0ABR2YWE1</accession>
<dbReference type="InterPro" id="IPR011032">
    <property type="entry name" value="GroES-like_sf"/>
</dbReference>
<dbReference type="PANTHER" id="PTHR43677">
    <property type="entry name" value="SHORT-CHAIN DEHYDROGENASE/REDUCTASE"/>
    <property type="match status" value="1"/>
</dbReference>